<dbReference type="WBParaSite" id="PS1159_v2.g11175.t1">
    <property type="protein sequence ID" value="PS1159_v2.g11175.t1"/>
    <property type="gene ID" value="PS1159_v2.g11175"/>
</dbReference>
<reference evidence="2" key="1">
    <citation type="submission" date="2022-11" db="UniProtKB">
        <authorList>
            <consortium name="WormBaseParasite"/>
        </authorList>
    </citation>
    <scope>IDENTIFICATION</scope>
</reference>
<accession>A0AC35EVP8</accession>
<organism evidence="1 2">
    <name type="scientific">Panagrolaimus sp. PS1159</name>
    <dbReference type="NCBI Taxonomy" id="55785"/>
    <lineage>
        <taxon>Eukaryota</taxon>
        <taxon>Metazoa</taxon>
        <taxon>Ecdysozoa</taxon>
        <taxon>Nematoda</taxon>
        <taxon>Chromadorea</taxon>
        <taxon>Rhabditida</taxon>
        <taxon>Tylenchina</taxon>
        <taxon>Panagrolaimomorpha</taxon>
        <taxon>Panagrolaimoidea</taxon>
        <taxon>Panagrolaimidae</taxon>
        <taxon>Panagrolaimus</taxon>
    </lineage>
</organism>
<evidence type="ECO:0000313" key="1">
    <source>
        <dbReference type="Proteomes" id="UP000887580"/>
    </source>
</evidence>
<dbReference type="Proteomes" id="UP000887580">
    <property type="component" value="Unplaced"/>
</dbReference>
<name>A0AC35EVP8_9BILA</name>
<sequence>MLASPKQPHYHSGFGGFGGGYGGGYGGMGGGYISDNDTTINNYYNTTNNDSTTNTYTNDNVTSPEPNDTGFGSGFDNMNDYNDYD</sequence>
<proteinExistence type="predicted"/>
<evidence type="ECO:0000313" key="2">
    <source>
        <dbReference type="WBParaSite" id="PS1159_v2.g11175.t1"/>
    </source>
</evidence>
<protein>
    <submittedName>
        <fullName evidence="2">Uncharacterized protein</fullName>
    </submittedName>
</protein>